<sequence length="8" mass="944">MLGNLLRK</sequence>
<evidence type="ECO:0000313" key="1">
    <source>
        <dbReference type="EMBL" id="SPQ18495.1"/>
    </source>
</evidence>
<reference evidence="1 2" key="1">
    <citation type="submission" date="2018-04" db="EMBL/GenBank/DDBJ databases">
        <authorList>
            <person name="Huttner S."/>
            <person name="Dainat J."/>
        </authorList>
    </citation>
    <scope>NUCLEOTIDE SEQUENCE [LARGE SCALE GENOMIC DNA]</scope>
</reference>
<gene>
    <name evidence="1" type="ORF">TT172_LOCUS914</name>
</gene>
<evidence type="ECO:0000313" key="2">
    <source>
        <dbReference type="Proteomes" id="UP000289323"/>
    </source>
</evidence>
<dbReference type="Proteomes" id="UP000289323">
    <property type="component" value="Unassembled WGS sequence"/>
</dbReference>
<accession>A0A3S5CVR9</accession>
<name>A0A3S5CVR9_9PEZI</name>
<dbReference type="EMBL" id="OUUZ01000001">
    <property type="protein sequence ID" value="SPQ18495.1"/>
    <property type="molecule type" value="Genomic_DNA"/>
</dbReference>
<protein>
    <submittedName>
        <fullName evidence="1">31750eae-b5b7-49ba-922e-d3bc7e0e14d8</fullName>
    </submittedName>
</protein>
<organism evidence="1 2">
    <name type="scientific">Thermothielavioides terrestris</name>
    <dbReference type="NCBI Taxonomy" id="2587410"/>
    <lineage>
        <taxon>Eukaryota</taxon>
        <taxon>Fungi</taxon>
        <taxon>Dikarya</taxon>
        <taxon>Ascomycota</taxon>
        <taxon>Pezizomycotina</taxon>
        <taxon>Sordariomycetes</taxon>
        <taxon>Sordariomycetidae</taxon>
        <taxon>Sordariales</taxon>
        <taxon>Chaetomiaceae</taxon>
        <taxon>Thermothielavioides</taxon>
    </lineage>
</organism>
<proteinExistence type="predicted"/>